<evidence type="ECO:0000313" key="5">
    <source>
        <dbReference type="EMBL" id="ALG12775.1"/>
    </source>
</evidence>
<dbReference type="Pfam" id="PF05719">
    <property type="entry name" value="GPP34"/>
    <property type="match status" value="1"/>
</dbReference>
<evidence type="ECO:0000256" key="1">
    <source>
        <dbReference type="ARBA" id="ARBA00004255"/>
    </source>
</evidence>
<keyword evidence="4" id="KW-0472">Membrane</keyword>
<name>A0A0N7F4Z1_9PSEU</name>
<comment type="subcellular location">
    <subcellularLocation>
        <location evidence="1">Golgi apparatus membrane</location>
        <topology evidence="1">Peripheral membrane protein</topology>
        <orientation evidence="1">Cytoplasmic side</orientation>
    </subcellularLocation>
</comment>
<keyword evidence="2" id="KW-0333">Golgi apparatus</keyword>
<protein>
    <recommendedName>
        <fullName evidence="7">GPP34 family phosphoprotein</fullName>
    </recommendedName>
</protein>
<keyword evidence="3" id="KW-0446">Lipid-binding</keyword>
<dbReference type="GO" id="GO:0070273">
    <property type="term" value="F:phosphatidylinositol-4-phosphate binding"/>
    <property type="evidence" value="ECO:0007669"/>
    <property type="project" value="InterPro"/>
</dbReference>
<dbReference type="GO" id="GO:0012505">
    <property type="term" value="C:endomembrane system"/>
    <property type="evidence" value="ECO:0007669"/>
    <property type="project" value="UniProtKB-ARBA"/>
</dbReference>
<dbReference type="GO" id="GO:0005737">
    <property type="term" value="C:cytoplasm"/>
    <property type="evidence" value="ECO:0007669"/>
    <property type="project" value="UniProtKB-ARBA"/>
</dbReference>
<dbReference type="AlphaFoldDB" id="A0A0N7F4Z1"/>
<evidence type="ECO:0000313" key="6">
    <source>
        <dbReference type="Proteomes" id="UP000063699"/>
    </source>
</evidence>
<dbReference type="Gene3D" id="1.10.3630.10">
    <property type="entry name" value="yeast vps74-n-term truncation variant domain like"/>
    <property type="match status" value="1"/>
</dbReference>
<reference evidence="5 6" key="1">
    <citation type="submission" date="2015-07" db="EMBL/GenBank/DDBJ databases">
        <title>Genome sequencing of Kibdelosporangium phytohabitans.</title>
        <authorList>
            <person name="Qin S."/>
            <person name="Xing K."/>
        </authorList>
    </citation>
    <scope>NUCLEOTIDE SEQUENCE [LARGE SCALE GENOMIC DNA]</scope>
    <source>
        <strain evidence="5 6">KLBMP1111</strain>
    </source>
</reference>
<dbReference type="Proteomes" id="UP000063699">
    <property type="component" value="Chromosome"/>
</dbReference>
<evidence type="ECO:0000256" key="2">
    <source>
        <dbReference type="ARBA" id="ARBA00023034"/>
    </source>
</evidence>
<proteinExistence type="predicted"/>
<accession>A0A0N7F4Z1</accession>
<keyword evidence="6" id="KW-1185">Reference proteome</keyword>
<dbReference type="EMBL" id="CP012752">
    <property type="protein sequence ID" value="ALG12775.1"/>
    <property type="molecule type" value="Genomic_DNA"/>
</dbReference>
<gene>
    <name evidence="5" type="ORF">AOZ06_43255</name>
</gene>
<dbReference type="InterPro" id="IPR038261">
    <property type="entry name" value="GPP34-like_sf"/>
</dbReference>
<evidence type="ECO:0008006" key="7">
    <source>
        <dbReference type="Google" id="ProtNLM"/>
    </source>
</evidence>
<sequence length="215" mass="23405">MRLGDLSLCEALFFLGHDPFTGRARIRRDVLDIGLSAAALADLLFDERITLHHGTVVLISRFATGEPIADRALARIMAEQAPHGVRDWVEHIAETIYDTVVETLTVRELVTAKEKRGIFRHSLHYQPADLRIASTPRAAIRTAMIENNRCTPAVATLASIAWSVGVDDFGEPEMSRKHSAGWVDRVKNALTHPFGGLVSGTDAAVAAKVYGGGRG</sequence>
<evidence type="ECO:0000256" key="3">
    <source>
        <dbReference type="ARBA" id="ARBA00023121"/>
    </source>
</evidence>
<dbReference type="InterPro" id="IPR008628">
    <property type="entry name" value="GPP34-like"/>
</dbReference>
<evidence type="ECO:0000256" key="4">
    <source>
        <dbReference type="ARBA" id="ARBA00023136"/>
    </source>
</evidence>
<dbReference type="RefSeq" id="WP_054294667.1">
    <property type="nucleotide sequence ID" value="NZ_CP012752.1"/>
</dbReference>
<dbReference type="STRING" id="860235.AOZ06_43255"/>
<dbReference type="KEGG" id="kphy:AOZ06_43255"/>
<organism evidence="5 6">
    <name type="scientific">Kibdelosporangium phytohabitans</name>
    <dbReference type="NCBI Taxonomy" id="860235"/>
    <lineage>
        <taxon>Bacteria</taxon>
        <taxon>Bacillati</taxon>
        <taxon>Actinomycetota</taxon>
        <taxon>Actinomycetes</taxon>
        <taxon>Pseudonocardiales</taxon>
        <taxon>Pseudonocardiaceae</taxon>
        <taxon>Kibdelosporangium</taxon>
    </lineage>
</organism>